<keyword evidence="1" id="KW-1133">Transmembrane helix</keyword>
<keyword evidence="3" id="KW-1185">Reference proteome</keyword>
<dbReference type="OrthoDB" id="119681at2"/>
<accession>A0A563DUS3</accession>
<sequence>MTMRSAHVQQPSDLGARLRNDPAYGAYWLLRIGFVVLPLWMGIDKFAKVLNVNWPGYLAPWIVHLLPFSAQTAMYVVGAVEILAGILVALKPRYASYVVALWLAGIVINLLTYSGFYDIALRDFGLLIGALALARLAAKYDQAWTRVMRTHDEGAITE</sequence>
<organism evidence="2 3">
    <name type="scientific">Leekyejoonella antrihumi</name>
    <dbReference type="NCBI Taxonomy" id="1660198"/>
    <lineage>
        <taxon>Bacteria</taxon>
        <taxon>Bacillati</taxon>
        <taxon>Actinomycetota</taxon>
        <taxon>Actinomycetes</taxon>
        <taxon>Micrococcales</taxon>
        <taxon>Dermacoccaceae</taxon>
        <taxon>Leekyejoonella</taxon>
    </lineage>
</organism>
<evidence type="ECO:0000256" key="1">
    <source>
        <dbReference type="SAM" id="Phobius"/>
    </source>
</evidence>
<evidence type="ECO:0000313" key="3">
    <source>
        <dbReference type="Proteomes" id="UP000320244"/>
    </source>
</evidence>
<feature type="transmembrane region" description="Helical" evidence="1">
    <location>
        <begin position="61"/>
        <end position="87"/>
    </location>
</feature>
<protein>
    <submittedName>
        <fullName evidence="2">DoxX family membrane protein</fullName>
    </submittedName>
</protein>
<dbReference type="AlphaFoldDB" id="A0A563DUS3"/>
<comment type="caution">
    <text evidence="2">The sequence shown here is derived from an EMBL/GenBank/DDBJ whole genome shotgun (WGS) entry which is preliminary data.</text>
</comment>
<proteinExistence type="predicted"/>
<name>A0A563DUS3_9MICO</name>
<keyword evidence="1" id="KW-0812">Transmembrane</keyword>
<reference evidence="2 3" key="1">
    <citation type="submission" date="2019-05" db="EMBL/GenBank/DDBJ databases">
        <authorList>
            <person name="Lee S.D."/>
        </authorList>
    </citation>
    <scope>NUCLEOTIDE SEQUENCE [LARGE SCALE GENOMIC DNA]</scope>
    <source>
        <strain evidence="2 3">C5-26</strain>
    </source>
</reference>
<dbReference type="Proteomes" id="UP000320244">
    <property type="component" value="Unassembled WGS sequence"/>
</dbReference>
<keyword evidence="1" id="KW-0472">Membrane</keyword>
<evidence type="ECO:0000313" key="2">
    <source>
        <dbReference type="EMBL" id="TWP33444.1"/>
    </source>
</evidence>
<feature type="transmembrane region" description="Helical" evidence="1">
    <location>
        <begin position="21"/>
        <end position="41"/>
    </location>
</feature>
<reference evidence="2 3" key="2">
    <citation type="submission" date="2019-08" db="EMBL/GenBank/DDBJ databases">
        <title>Jejuicoccus antrihumi gen. nov., sp. nov., a new member of the family Dermacoccaceae isolated from a cave.</title>
        <authorList>
            <person name="Schumann P."/>
            <person name="Kim I.S."/>
        </authorList>
    </citation>
    <scope>NUCLEOTIDE SEQUENCE [LARGE SCALE GENOMIC DNA]</scope>
    <source>
        <strain evidence="2 3">C5-26</strain>
    </source>
</reference>
<gene>
    <name evidence="2" type="ORF">FGL98_21290</name>
</gene>
<dbReference type="EMBL" id="VCQV01000042">
    <property type="protein sequence ID" value="TWP33444.1"/>
    <property type="molecule type" value="Genomic_DNA"/>
</dbReference>
<feature type="transmembrane region" description="Helical" evidence="1">
    <location>
        <begin position="94"/>
        <end position="113"/>
    </location>
</feature>